<dbReference type="PANTHER" id="PTHR48006:SF81">
    <property type="entry name" value="PROTEIN KINASE DOMAIN-CONTAINING PROTEIN"/>
    <property type="match status" value="1"/>
</dbReference>
<protein>
    <submittedName>
        <fullName evidence="4">Uncharacterized protein</fullName>
    </submittedName>
</protein>
<evidence type="ECO:0000256" key="1">
    <source>
        <dbReference type="ARBA" id="ARBA00023277"/>
    </source>
</evidence>
<reference evidence="4" key="1">
    <citation type="submission" date="2020-10" db="EMBL/GenBank/DDBJ databases">
        <authorList>
            <person name="Han B."/>
            <person name="Lu T."/>
            <person name="Zhao Q."/>
            <person name="Huang X."/>
            <person name="Zhao Y."/>
        </authorList>
    </citation>
    <scope>NUCLEOTIDE SEQUENCE</scope>
</reference>
<feature type="transmembrane region" description="Helical" evidence="3">
    <location>
        <begin position="53"/>
        <end position="71"/>
    </location>
</feature>
<proteinExistence type="predicted"/>
<dbReference type="InterPro" id="IPR051824">
    <property type="entry name" value="LRR_Rcpt-Like_S/T_Kinase"/>
</dbReference>
<organism evidence="4 5">
    <name type="scientific">Miscanthus lutarioriparius</name>
    <dbReference type="NCBI Taxonomy" id="422564"/>
    <lineage>
        <taxon>Eukaryota</taxon>
        <taxon>Viridiplantae</taxon>
        <taxon>Streptophyta</taxon>
        <taxon>Embryophyta</taxon>
        <taxon>Tracheophyta</taxon>
        <taxon>Spermatophyta</taxon>
        <taxon>Magnoliopsida</taxon>
        <taxon>Liliopsida</taxon>
        <taxon>Poales</taxon>
        <taxon>Poaceae</taxon>
        <taxon>PACMAD clade</taxon>
        <taxon>Panicoideae</taxon>
        <taxon>Andropogonodae</taxon>
        <taxon>Andropogoneae</taxon>
        <taxon>Saccharinae</taxon>
        <taxon>Miscanthus</taxon>
    </lineage>
</organism>
<dbReference type="EMBL" id="CAJGYO010000008">
    <property type="protein sequence ID" value="CAD6251314.1"/>
    <property type="molecule type" value="Genomic_DNA"/>
</dbReference>
<dbReference type="AlphaFoldDB" id="A0A811PXV8"/>
<keyword evidence="1" id="KW-0119">Carbohydrate metabolism</keyword>
<accession>A0A811PXV8</accession>
<gene>
    <name evidence="4" type="ORF">NCGR_LOCUS35064</name>
</gene>
<dbReference type="InterPro" id="IPR032675">
    <property type="entry name" value="LRR_dom_sf"/>
</dbReference>
<evidence type="ECO:0000256" key="3">
    <source>
        <dbReference type="SAM" id="Phobius"/>
    </source>
</evidence>
<sequence>MQRSNERLYRGQELNELAARSAGRRSRGWASLAALEGHGELCGRLGSRASRHGLKYVFVFVWHAITGYWGVVRPGIAGMDQYISRMQFPKISPGVSSLPAAVQSSQPRELRPASARVRGGRASEAALSAADARALAGVCVSPRRPRELPASGRASELALSVALRELRAVSTRVRGGRREAGVERPRPDLHVVERPHTGRHASSQRQWGGRRMGRSRGHPQPKAPAARRDAVGLKWTQGQKVEALKGIARKLNKADWDFSVDPCSGSGNWVNVTGSLSSNAKFSSNVTCDCSFNNHTEELMRQNLSEVLPDEVVNLICKICNDLSRNFIQGPIPASWADLPVFNLSLQGNRISGTLPKELGRMPKLKSIQLEGNQLAGSIPPELGTIISLQRLSEFTPGGGAVLGPLPQLPQPLRMLLPWVQGRSPGSRISTSRYFWSGKWERVSSLELQMSLQCCKCDKNNANLDRAMMGRFRRFLDDNDLKEIPLLGRKYTWSNERRSPTLNWEAAAAVYLSLWSASSLNCSRSMRAAKWGDNGKVGNIKAQLELAKEILHRLEIERDSRALSDREEWLRKKLKLHCLGLASLERTIARLRSRFLYLREGDANTAFFHQQARYRKKKNFISKLQVGNQVVVTQDEKQKAVDDFYESILGTAEERDYTLDLDILNIQHHNLSELDASFSEEEVWATIKDMPLDKAPGPDGFTGRFYKSCWSIIKGDVMRALEAIQQGHVFKFRLLNTAFITLLPKKVDAVEAGSERDKLQAMGIASQDQSQCPWSWEHIADESPCPLAPPLWPSATYQGDHSDAANKAFKAYQSSLDAYKQWDANDASAMLVQSSWFINAKQTWEHPQKHYQPVVNAIHYSLLQHLQALK</sequence>
<keyword evidence="3" id="KW-1133">Transmembrane helix</keyword>
<evidence type="ECO:0000256" key="2">
    <source>
        <dbReference type="SAM" id="MobiDB-lite"/>
    </source>
</evidence>
<feature type="region of interest" description="Disordered" evidence="2">
    <location>
        <begin position="194"/>
        <end position="230"/>
    </location>
</feature>
<name>A0A811PXV8_9POAL</name>
<dbReference type="SUPFAM" id="SSF52058">
    <property type="entry name" value="L domain-like"/>
    <property type="match status" value="1"/>
</dbReference>
<dbReference type="Pfam" id="PF05691">
    <property type="entry name" value="Raffinose_syn"/>
    <property type="match status" value="1"/>
</dbReference>
<dbReference type="PANTHER" id="PTHR48006">
    <property type="entry name" value="LEUCINE-RICH REPEAT-CONTAINING PROTEIN DDB_G0281931-RELATED"/>
    <property type="match status" value="1"/>
</dbReference>
<keyword evidence="3" id="KW-0472">Membrane</keyword>
<dbReference type="OrthoDB" id="786283at2759"/>
<evidence type="ECO:0000313" key="4">
    <source>
        <dbReference type="EMBL" id="CAD6251314.1"/>
    </source>
</evidence>
<keyword evidence="5" id="KW-1185">Reference proteome</keyword>
<dbReference type="Gene3D" id="3.80.10.10">
    <property type="entry name" value="Ribonuclease Inhibitor"/>
    <property type="match status" value="1"/>
</dbReference>
<evidence type="ECO:0000313" key="5">
    <source>
        <dbReference type="Proteomes" id="UP000604825"/>
    </source>
</evidence>
<dbReference type="InterPro" id="IPR008811">
    <property type="entry name" value="Glycosyl_hydrolases_36"/>
</dbReference>
<dbReference type="Proteomes" id="UP000604825">
    <property type="component" value="Unassembled WGS sequence"/>
</dbReference>
<comment type="caution">
    <text evidence="4">The sequence shown here is derived from an EMBL/GenBank/DDBJ whole genome shotgun (WGS) entry which is preliminary data.</text>
</comment>
<keyword evidence="3" id="KW-0812">Transmembrane</keyword>